<accession>A0ABM7Q694</accession>
<evidence type="ECO:0000313" key="5">
    <source>
        <dbReference type="Proteomes" id="UP000681317"/>
    </source>
</evidence>
<dbReference type="RefSeq" id="WP_213433858.1">
    <property type="nucleotide sequence ID" value="NZ_AP024545.1"/>
</dbReference>
<evidence type="ECO:0000256" key="1">
    <source>
        <dbReference type="ARBA" id="ARBA00023012"/>
    </source>
</evidence>
<keyword evidence="2" id="KW-0597">Phosphoprotein</keyword>
<dbReference type="Proteomes" id="UP000681317">
    <property type="component" value="Chromosome"/>
</dbReference>
<dbReference type="Gene3D" id="1.20.120.160">
    <property type="entry name" value="HPT domain"/>
    <property type="match status" value="1"/>
</dbReference>
<evidence type="ECO:0000256" key="2">
    <source>
        <dbReference type="PROSITE-ProRule" id="PRU00110"/>
    </source>
</evidence>
<evidence type="ECO:0000259" key="3">
    <source>
        <dbReference type="PROSITE" id="PS50894"/>
    </source>
</evidence>
<keyword evidence="5" id="KW-1185">Reference proteome</keyword>
<gene>
    <name evidence="4" type="ORF">LYSCAS_19220</name>
</gene>
<dbReference type="EMBL" id="AP024545">
    <property type="protein sequence ID" value="BCT92898.1"/>
    <property type="molecule type" value="Genomic_DNA"/>
</dbReference>
<feature type="domain" description="HPt" evidence="3">
    <location>
        <begin position="16"/>
        <end position="110"/>
    </location>
</feature>
<dbReference type="InterPro" id="IPR008207">
    <property type="entry name" value="Sig_transdc_His_kin_Hpt_dom"/>
</dbReference>
<dbReference type="SUPFAM" id="SSF47226">
    <property type="entry name" value="Histidine-containing phosphotransfer domain, HPT domain"/>
    <property type="match status" value="1"/>
</dbReference>
<organism evidence="4 5">
    <name type="scientific">Noviluteimonas caseinilytica</name>
    <dbReference type="NCBI Taxonomy" id="2675101"/>
    <lineage>
        <taxon>Bacteria</taxon>
        <taxon>Pseudomonadati</taxon>
        <taxon>Pseudomonadota</taxon>
        <taxon>Gammaproteobacteria</taxon>
        <taxon>Lysobacterales</taxon>
        <taxon>Lysobacteraceae</taxon>
        <taxon>Noviluteimonas</taxon>
    </lineage>
</organism>
<protein>
    <recommendedName>
        <fullName evidence="3">HPt domain-containing protein</fullName>
    </recommendedName>
</protein>
<dbReference type="Pfam" id="PF01627">
    <property type="entry name" value="Hpt"/>
    <property type="match status" value="1"/>
</dbReference>
<name>A0ABM7Q694_9GAMM</name>
<feature type="modified residue" description="Phosphohistidine" evidence="2">
    <location>
        <position position="55"/>
    </location>
</feature>
<evidence type="ECO:0000313" key="4">
    <source>
        <dbReference type="EMBL" id="BCT92898.1"/>
    </source>
</evidence>
<proteinExistence type="predicted"/>
<dbReference type="InterPro" id="IPR036641">
    <property type="entry name" value="HPT_dom_sf"/>
</dbReference>
<keyword evidence="1" id="KW-0902">Two-component regulatory system</keyword>
<reference evidence="4 5" key="1">
    <citation type="submission" date="2021-03" db="EMBL/GenBank/DDBJ databases">
        <title>Complete Genome Sequences of Two Lysobacter Strains Isolated from Sea Water (Lysobacter caseinilyticus) and Soil (Lysobacter helvus) in South Korea.</title>
        <authorList>
            <person name="Watanabe Y."/>
            <person name="Arakawa K."/>
        </authorList>
    </citation>
    <scope>NUCLEOTIDE SEQUENCE [LARGE SCALE GENOMIC DNA]</scope>
    <source>
        <strain evidence="4 5">KVB24</strain>
    </source>
</reference>
<sequence>MSSERYVALRQLLNGDTRRLLRLLDMFAATTRKDLDVLDQARRNGDANAIALSAHRLKSALAQVGEPETAQALQSLEDAAQGRRFSPALSDHAAKLHARIADLLRAVEAYIASDGTVDID</sequence>
<dbReference type="PROSITE" id="PS50894">
    <property type="entry name" value="HPT"/>
    <property type="match status" value="1"/>
</dbReference>